<dbReference type="Proteomes" id="UP000214975">
    <property type="component" value="Chromosome"/>
</dbReference>
<evidence type="ECO:0000313" key="1">
    <source>
        <dbReference type="EMBL" id="AST57531.1"/>
    </source>
</evidence>
<accession>A0A223HYJ1</accession>
<dbReference type="EMBL" id="CP016893">
    <property type="protein sequence ID" value="AST57531.1"/>
    <property type="molecule type" value="Genomic_DNA"/>
</dbReference>
<name>A0A223HYJ1_THETR</name>
<dbReference type="AlphaFoldDB" id="A0A223HYJ1"/>
<evidence type="ECO:0000313" key="2">
    <source>
        <dbReference type="Proteomes" id="UP000214975"/>
    </source>
</evidence>
<protein>
    <submittedName>
        <fullName evidence="1">Uncharacterized protein</fullName>
    </submittedName>
</protein>
<proteinExistence type="predicted"/>
<sequence length="48" mass="5406">MLILKKNANKVLTYFAKLGIIRYAKNLSNFVVLGGESNVEIYRNSSKS</sequence>
<reference evidence="1 2" key="1">
    <citation type="submission" date="2016-08" db="EMBL/GenBank/DDBJ databases">
        <title>A novel genetic cassette of butanologenic Thermoanaerobacterium thermosaccharolyticum that directly convert cellulose to butanol.</title>
        <authorList>
            <person name="Li T."/>
            <person name="He J."/>
        </authorList>
    </citation>
    <scope>NUCLEOTIDE SEQUENCE [LARGE SCALE GENOMIC DNA]</scope>
    <source>
        <strain evidence="1 2">TG57</strain>
    </source>
</reference>
<gene>
    <name evidence="1" type="ORF">Thert_01495</name>
</gene>
<organism evidence="1 2">
    <name type="scientific">Thermoanaerobacterium thermosaccharolyticum</name>
    <name type="common">Clostridium thermosaccharolyticum</name>
    <dbReference type="NCBI Taxonomy" id="1517"/>
    <lineage>
        <taxon>Bacteria</taxon>
        <taxon>Bacillati</taxon>
        <taxon>Bacillota</taxon>
        <taxon>Clostridia</taxon>
        <taxon>Thermoanaerobacterales</taxon>
        <taxon>Thermoanaerobacteraceae</taxon>
        <taxon>Thermoanaerobacterium</taxon>
    </lineage>
</organism>